<proteinExistence type="predicted"/>
<dbReference type="Proteomes" id="UP000320244">
    <property type="component" value="Unassembled WGS sequence"/>
</dbReference>
<reference evidence="1 2" key="1">
    <citation type="submission" date="2019-05" db="EMBL/GenBank/DDBJ databases">
        <authorList>
            <person name="Lee S.D."/>
        </authorList>
    </citation>
    <scope>NUCLEOTIDE SEQUENCE [LARGE SCALE GENOMIC DNA]</scope>
    <source>
        <strain evidence="1 2">C5-26</strain>
    </source>
</reference>
<dbReference type="AlphaFoldDB" id="A0A563DR40"/>
<dbReference type="EMBL" id="VCQV01000062">
    <property type="protein sequence ID" value="TWP32690.1"/>
    <property type="molecule type" value="Genomic_DNA"/>
</dbReference>
<keyword evidence="2" id="KW-1185">Reference proteome</keyword>
<evidence type="ECO:0000313" key="1">
    <source>
        <dbReference type="EMBL" id="TWP32690.1"/>
    </source>
</evidence>
<dbReference type="RefSeq" id="WP_146321134.1">
    <property type="nucleotide sequence ID" value="NZ_VCQV01000062.1"/>
</dbReference>
<accession>A0A563DR40</accession>
<protein>
    <submittedName>
        <fullName evidence="1">Uncharacterized protein</fullName>
    </submittedName>
</protein>
<dbReference type="OrthoDB" id="9955011at2"/>
<name>A0A563DR40_9MICO</name>
<evidence type="ECO:0000313" key="2">
    <source>
        <dbReference type="Proteomes" id="UP000320244"/>
    </source>
</evidence>
<comment type="caution">
    <text evidence="1">The sequence shown here is derived from an EMBL/GenBank/DDBJ whole genome shotgun (WGS) entry which is preliminary data.</text>
</comment>
<organism evidence="1 2">
    <name type="scientific">Leekyejoonella antrihumi</name>
    <dbReference type="NCBI Taxonomy" id="1660198"/>
    <lineage>
        <taxon>Bacteria</taxon>
        <taxon>Bacillati</taxon>
        <taxon>Actinomycetota</taxon>
        <taxon>Actinomycetes</taxon>
        <taxon>Micrococcales</taxon>
        <taxon>Dermacoccaceae</taxon>
        <taxon>Leekyejoonella</taxon>
    </lineage>
</organism>
<gene>
    <name evidence="1" type="ORF">FGL98_23655</name>
</gene>
<sequence>MDSVIARLLDARGLDVPASDMEALRDHWRRIRLLRAEIDGAQPADFEIPLTFAAEGHHGEQ</sequence>
<reference evidence="1 2" key="2">
    <citation type="submission" date="2019-08" db="EMBL/GenBank/DDBJ databases">
        <title>Jejuicoccus antrihumi gen. nov., sp. nov., a new member of the family Dermacoccaceae isolated from a cave.</title>
        <authorList>
            <person name="Schumann P."/>
            <person name="Kim I.S."/>
        </authorList>
    </citation>
    <scope>NUCLEOTIDE SEQUENCE [LARGE SCALE GENOMIC DNA]</scope>
    <source>
        <strain evidence="1 2">C5-26</strain>
    </source>
</reference>